<dbReference type="OrthoDB" id="9768177at2"/>
<evidence type="ECO:0000313" key="11">
    <source>
        <dbReference type="Proteomes" id="UP000028007"/>
    </source>
</evidence>
<feature type="domain" description="TonB-dependent receptor plug" evidence="9">
    <location>
        <begin position="117"/>
        <end position="224"/>
    </location>
</feature>
<dbReference type="EMBL" id="JNFF01000015">
    <property type="protein sequence ID" value="KEQ31489.1"/>
    <property type="molecule type" value="Genomic_DNA"/>
</dbReference>
<dbReference type="InterPro" id="IPR039426">
    <property type="entry name" value="TonB-dep_rcpt-like"/>
</dbReference>
<dbReference type="eggNOG" id="COG1629">
    <property type="taxonomic scope" value="Bacteria"/>
</dbReference>
<evidence type="ECO:0000256" key="1">
    <source>
        <dbReference type="ARBA" id="ARBA00004571"/>
    </source>
</evidence>
<dbReference type="Gene3D" id="2.170.130.10">
    <property type="entry name" value="TonB-dependent receptor, plug domain"/>
    <property type="match status" value="1"/>
</dbReference>
<evidence type="ECO:0000256" key="7">
    <source>
        <dbReference type="PROSITE-ProRule" id="PRU01360"/>
    </source>
</evidence>
<dbReference type="SUPFAM" id="SSF56935">
    <property type="entry name" value="Porins"/>
    <property type="match status" value="1"/>
</dbReference>
<dbReference type="GO" id="GO:0009279">
    <property type="term" value="C:cell outer membrane"/>
    <property type="evidence" value="ECO:0007669"/>
    <property type="project" value="UniProtKB-SubCell"/>
</dbReference>
<feature type="chain" id="PRO_5001761991" description="TonB-dependent receptor plug domain-containing protein" evidence="8">
    <location>
        <begin position="22"/>
        <end position="1059"/>
    </location>
</feature>
<comment type="similarity">
    <text evidence="7">Belongs to the TonB-dependent receptor family.</text>
</comment>
<dbReference type="SUPFAM" id="SSF49464">
    <property type="entry name" value="Carboxypeptidase regulatory domain-like"/>
    <property type="match status" value="1"/>
</dbReference>
<reference evidence="10 11" key="1">
    <citation type="journal article" date="1992" name="Int. J. Syst. Bacteriol.">
        <title>Sphingobacterium antarcticus sp. nov. a Psychrotrophic Bacterium from the Soils of Schirmacher Oasis, Antarctica.</title>
        <authorList>
            <person name="Shivaji S."/>
            <person name="Ray M.K."/>
            <person name="Rao N.S."/>
            <person name="Saiserr L."/>
            <person name="Jagannadham M.V."/>
            <person name="Kumar G.S."/>
            <person name="Reddy G."/>
            <person name="Bhargava P.M."/>
        </authorList>
    </citation>
    <scope>NUCLEOTIDE SEQUENCE [LARGE SCALE GENOMIC DNA]</scope>
    <source>
        <strain evidence="10 11">4BY</strain>
    </source>
</reference>
<dbReference type="InterPro" id="IPR023997">
    <property type="entry name" value="TonB-dep_OMP_SusC/RagA_CS"/>
</dbReference>
<dbReference type="AlphaFoldDB" id="A0A081PLB6"/>
<comment type="caution">
    <text evidence="10">The sequence shown here is derived from an EMBL/GenBank/DDBJ whole genome shotgun (WGS) entry which is preliminary data.</text>
</comment>
<keyword evidence="3 7" id="KW-1134">Transmembrane beta strand</keyword>
<dbReference type="Gene3D" id="2.60.40.1120">
    <property type="entry name" value="Carboxypeptidase-like, regulatory domain"/>
    <property type="match status" value="1"/>
</dbReference>
<keyword evidence="11" id="KW-1185">Reference proteome</keyword>
<keyword evidence="8" id="KW-0732">Signal</keyword>
<dbReference type="InterPro" id="IPR036942">
    <property type="entry name" value="Beta-barrel_TonB_sf"/>
</dbReference>
<name>A0A081PLB6_9SPHI</name>
<keyword evidence="5 7" id="KW-0472">Membrane</keyword>
<accession>A0A081PLB6</accession>
<evidence type="ECO:0000256" key="2">
    <source>
        <dbReference type="ARBA" id="ARBA00022448"/>
    </source>
</evidence>
<dbReference type="NCBIfam" id="TIGR04056">
    <property type="entry name" value="OMP_RagA_SusC"/>
    <property type="match status" value="1"/>
</dbReference>
<evidence type="ECO:0000259" key="9">
    <source>
        <dbReference type="Pfam" id="PF07715"/>
    </source>
</evidence>
<keyword evidence="4 7" id="KW-0812">Transmembrane</keyword>
<dbReference type="InterPro" id="IPR037066">
    <property type="entry name" value="Plug_dom_sf"/>
</dbReference>
<keyword evidence="2 7" id="KW-0813">Transport</keyword>
<dbReference type="RefSeq" id="WP_037438083.1">
    <property type="nucleotide sequence ID" value="NZ_JNFF01000015.1"/>
</dbReference>
<evidence type="ECO:0000256" key="4">
    <source>
        <dbReference type="ARBA" id="ARBA00022692"/>
    </source>
</evidence>
<evidence type="ECO:0000256" key="5">
    <source>
        <dbReference type="ARBA" id="ARBA00023136"/>
    </source>
</evidence>
<proteinExistence type="inferred from homology"/>
<gene>
    <name evidence="10" type="ORF">N180_10910</name>
</gene>
<evidence type="ECO:0000256" key="3">
    <source>
        <dbReference type="ARBA" id="ARBA00022452"/>
    </source>
</evidence>
<protein>
    <recommendedName>
        <fullName evidence="9">TonB-dependent receptor plug domain-containing protein</fullName>
    </recommendedName>
</protein>
<organism evidence="10 11">
    <name type="scientific">Pedobacter antarcticus 4BY</name>
    <dbReference type="NCBI Taxonomy" id="1358423"/>
    <lineage>
        <taxon>Bacteria</taxon>
        <taxon>Pseudomonadati</taxon>
        <taxon>Bacteroidota</taxon>
        <taxon>Sphingobacteriia</taxon>
        <taxon>Sphingobacteriales</taxon>
        <taxon>Sphingobacteriaceae</taxon>
        <taxon>Pedobacter</taxon>
    </lineage>
</organism>
<dbReference type="Pfam" id="PF07715">
    <property type="entry name" value="Plug"/>
    <property type="match status" value="1"/>
</dbReference>
<evidence type="ECO:0000256" key="8">
    <source>
        <dbReference type="SAM" id="SignalP"/>
    </source>
</evidence>
<dbReference type="InterPro" id="IPR008969">
    <property type="entry name" value="CarboxyPept-like_regulatory"/>
</dbReference>
<comment type="subcellular location">
    <subcellularLocation>
        <location evidence="1 7">Cell outer membrane</location>
        <topology evidence="1 7">Multi-pass membrane protein</topology>
    </subcellularLocation>
</comment>
<dbReference type="InterPro" id="IPR023996">
    <property type="entry name" value="TonB-dep_OMP_SusC/RagA"/>
</dbReference>
<evidence type="ECO:0000313" key="10">
    <source>
        <dbReference type="EMBL" id="KEQ31489.1"/>
    </source>
</evidence>
<dbReference type="NCBIfam" id="TIGR04057">
    <property type="entry name" value="SusC_RagA_signa"/>
    <property type="match status" value="1"/>
</dbReference>
<keyword evidence="6 7" id="KW-0998">Cell outer membrane</keyword>
<feature type="signal peptide" evidence="8">
    <location>
        <begin position="1"/>
        <end position="21"/>
    </location>
</feature>
<dbReference type="Gene3D" id="2.40.170.20">
    <property type="entry name" value="TonB-dependent receptor, beta-barrel domain"/>
    <property type="match status" value="1"/>
</dbReference>
<dbReference type="InterPro" id="IPR012910">
    <property type="entry name" value="Plug_dom"/>
</dbReference>
<dbReference type="Proteomes" id="UP000028007">
    <property type="component" value="Unassembled WGS sequence"/>
</dbReference>
<sequence length="1059" mass="115698">MKKKLLNFLVLSLLCLSTAFAQNKNVKGRIIGAEDGLSIPGVSVKVKGTTIGAQTDGDGNFTIGPVTPTSVLVFSALGYGTAEQAVGTRTQINATLKEDSKALEEVVINVAYGTSKKEAITGAVAQINKGDLELRPLTNVNNALAGASAGVVSTASSGQPGASGSIRIRGFGSINASNTPLYVVDGAPYDGDISNINMNDVQNISILKDASASALYGSRAANGVVIITTVKGKQGGDQLNLNLTQGVSSRGMAEYDRVNAFQYYPLAFQAYRNSLVYPLSGTPLTPGAADTKASAETFKNLGYNPFNVPNDQVINGSGQMNQNAKLAYDDFDWIEPLKRVGKRTDMNMNYSGATEKSDYLLSLGYLNDKGYVEKSDFTRFTGRVNVNANPLKWFKTGLNISGNVTESNVANGLGTAAGTGSTSYNNVFFFARNIGPIYPVYRHDASGAFELDNNGNKIYDIGALRPSGASNGRHVVQETDLNYNLFKRNTVSARTYGEITFLKDFKFTQKINVDISNTDRSSYDNNIVGDGAPAGRATLTGITQTSLTATQVLSYNKTVNDHGFDFIAGHETYKFKYDYLTGSKNSQVLDGNTELVNFSTISNLNSYKDKYTLESYFTQLNYNYQGKYFLNGSFRRDGSSKFAPDSRWGNFFSIGASWLVSQETFMKDVEWVNYLKLRGSYGSVGNDRLLDADGLETYYNYKAYYNLNNNNAQEGGLLLNSLATPNLKWETNYSKDIAVEYSLFKNRLRGTFEVFDRRSGNLLFNVPLPVSNGIPTIATNIGEMYNKGIEIEIGGDLIKTKNFKWDANINWTTVKNKITKMPEESPTIIDGTKRLAVGQSRYDFWLKKWAGVDPTDGSSLYVRDTDIPSSKPSENRTIDGKEYTTNINNAEFGYNGSAIPDFSGAITNTFKYKDFQFSFMMNYQVGGKIYDGAYRGLMAYASYGGALHSDALNAWKNAGDVTDVPRLDVGSSTNNNGQSDRWLIDASYLALRSASLSYTLPKSFISKADLKNARVYLSGENLAIFSKRKGLDPSYSYTGVSSNAYSPTRTISLGLNVSF</sequence>
<evidence type="ECO:0000256" key="6">
    <source>
        <dbReference type="ARBA" id="ARBA00023237"/>
    </source>
</evidence>
<dbReference type="PROSITE" id="PS52016">
    <property type="entry name" value="TONB_DEPENDENT_REC_3"/>
    <property type="match status" value="1"/>
</dbReference>
<dbReference type="Pfam" id="PF13715">
    <property type="entry name" value="CarbopepD_reg_2"/>
    <property type="match status" value="1"/>
</dbReference>